<evidence type="ECO:0000259" key="1">
    <source>
        <dbReference type="Pfam" id="PF01370"/>
    </source>
</evidence>
<evidence type="ECO:0000313" key="3">
    <source>
        <dbReference type="Proteomes" id="UP000636264"/>
    </source>
</evidence>
<protein>
    <submittedName>
        <fullName evidence="2">UDP-glucose 4-epimerase</fullName>
    </submittedName>
</protein>
<proteinExistence type="predicted"/>
<name>A0A916RV18_9HYPH</name>
<dbReference type="InterPro" id="IPR051783">
    <property type="entry name" value="NAD(P)-dependent_oxidoreduct"/>
</dbReference>
<reference evidence="2" key="1">
    <citation type="journal article" date="2014" name="Int. J. Syst. Evol. Microbiol.">
        <title>Complete genome sequence of Corynebacterium casei LMG S-19264T (=DSM 44701T), isolated from a smear-ripened cheese.</title>
        <authorList>
            <consortium name="US DOE Joint Genome Institute (JGI-PGF)"/>
            <person name="Walter F."/>
            <person name="Albersmeier A."/>
            <person name="Kalinowski J."/>
            <person name="Ruckert C."/>
        </authorList>
    </citation>
    <scope>NUCLEOTIDE SEQUENCE</scope>
    <source>
        <strain evidence="2">CGMCC 1.15320</strain>
    </source>
</reference>
<dbReference type="EMBL" id="BMIF01000007">
    <property type="protein sequence ID" value="GGA70499.1"/>
    <property type="molecule type" value="Genomic_DNA"/>
</dbReference>
<gene>
    <name evidence="2" type="primary">sqdC</name>
    <name evidence="2" type="ORF">GCM10011385_25440</name>
</gene>
<sequence>MTIAVVSGGTGYVGRFIVEGLLKAGHQVVVLGRTPPAEGFFSAPVTFAPLDLDSGKVAPETFASASFFVHAAFDHVPGRYRGGEGDDPAAFRRRNLDGSVVLFEAAKAAGARRMVFLSSRAAYGTRTAGVWLDEADEALPDTLYGEVKLEAENALRQMSDERFRGISLRVTGVYGPAGPGRAHKWAGLFADYLAGKPITPRAGTEVHGDDVTEAVRIALEHPAPDDLLNVSDILVDQHDLLGMVKELTGSPRPLPTRADAAAINSMRTDRLCALGWVPGGEALLRRTVAQLLQTSATSL</sequence>
<dbReference type="GO" id="GO:0005737">
    <property type="term" value="C:cytoplasm"/>
    <property type="evidence" value="ECO:0007669"/>
    <property type="project" value="TreeGrafter"/>
</dbReference>
<dbReference type="PANTHER" id="PTHR48079">
    <property type="entry name" value="PROTEIN YEEZ"/>
    <property type="match status" value="1"/>
</dbReference>
<dbReference type="RefSeq" id="WP_188721439.1">
    <property type="nucleotide sequence ID" value="NZ_BMIF01000007.1"/>
</dbReference>
<dbReference type="InterPro" id="IPR036291">
    <property type="entry name" value="NAD(P)-bd_dom_sf"/>
</dbReference>
<dbReference type="Gene3D" id="3.40.50.720">
    <property type="entry name" value="NAD(P)-binding Rossmann-like Domain"/>
    <property type="match status" value="1"/>
</dbReference>
<comment type="caution">
    <text evidence="2">The sequence shown here is derived from an EMBL/GenBank/DDBJ whole genome shotgun (WGS) entry which is preliminary data.</text>
</comment>
<organism evidence="2 3">
    <name type="scientific">Nitratireductor aestuarii</name>
    <dbReference type="NCBI Taxonomy" id="1735103"/>
    <lineage>
        <taxon>Bacteria</taxon>
        <taxon>Pseudomonadati</taxon>
        <taxon>Pseudomonadota</taxon>
        <taxon>Alphaproteobacteria</taxon>
        <taxon>Hyphomicrobiales</taxon>
        <taxon>Phyllobacteriaceae</taxon>
        <taxon>Nitratireductor</taxon>
    </lineage>
</organism>
<dbReference type="InterPro" id="IPR001509">
    <property type="entry name" value="Epimerase_deHydtase"/>
</dbReference>
<feature type="domain" description="NAD-dependent epimerase/dehydratase" evidence="1">
    <location>
        <begin position="5"/>
        <end position="224"/>
    </location>
</feature>
<reference evidence="2" key="2">
    <citation type="submission" date="2020-09" db="EMBL/GenBank/DDBJ databases">
        <authorList>
            <person name="Sun Q."/>
            <person name="Zhou Y."/>
        </authorList>
    </citation>
    <scope>NUCLEOTIDE SEQUENCE</scope>
    <source>
        <strain evidence="2">CGMCC 1.15320</strain>
    </source>
</reference>
<accession>A0A916RV18</accession>
<dbReference type="Pfam" id="PF01370">
    <property type="entry name" value="Epimerase"/>
    <property type="match status" value="1"/>
</dbReference>
<keyword evidence="3" id="KW-1185">Reference proteome</keyword>
<evidence type="ECO:0000313" key="2">
    <source>
        <dbReference type="EMBL" id="GGA70499.1"/>
    </source>
</evidence>
<dbReference type="SUPFAM" id="SSF51735">
    <property type="entry name" value="NAD(P)-binding Rossmann-fold domains"/>
    <property type="match status" value="1"/>
</dbReference>
<dbReference type="PANTHER" id="PTHR48079:SF6">
    <property type="entry name" value="NAD(P)-BINDING DOMAIN-CONTAINING PROTEIN-RELATED"/>
    <property type="match status" value="1"/>
</dbReference>
<dbReference type="AlphaFoldDB" id="A0A916RV18"/>
<dbReference type="Proteomes" id="UP000636264">
    <property type="component" value="Unassembled WGS sequence"/>
</dbReference>
<dbReference type="GO" id="GO:0004029">
    <property type="term" value="F:aldehyde dehydrogenase (NAD+) activity"/>
    <property type="evidence" value="ECO:0007669"/>
    <property type="project" value="TreeGrafter"/>
</dbReference>
<dbReference type="CDD" id="cd08946">
    <property type="entry name" value="SDR_e"/>
    <property type="match status" value="1"/>
</dbReference>